<protein>
    <submittedName>
        <fullName evidence="2">Uncharacterized protein</fullName>
    </submittedName>
</protein>
<sequence length="66" mass="6600">MSEGANGGGRPGPTPVPVDDLAPGGPRAKAQGCLCSVLANAAFRAGAESRPCIDPRCPMHADPSED</sequence>
<feature type="compositionally biased region" description="Gly residues" evidence="1">
    <location>
        <begin position="1"/>
        <end position="11"/>
    </location>
</feature>
<organism evidence="2 3">
    <name type="scientific">Pseudonocardia tropica</name>
    <dbReference type="NCBI Taxonomy" id="681289"/>
    <lineage>
        <taxon>Bacteria</taxon>
        <taxon>Bacillati</taxon>
        <taxon>Actinomycetota</taxon>
        <taxon>Actinomycetes</taxon>
        <taxon>Pseudonocardiales</taxon>
        <taxon>Pseudonocardiaceae</taxon>
        <taxon>Pseudonocardia</taxon>
    </lineage>
</organism>
<gene>
    <name evidence="2" type="ORF">WHI96_02605</name>
</gene>
<comment type="caution">
    <text evidence="2">The sequence shown here is derived from an EMBL/GenBank/DDBJ whole genome shotgun (WGS) entry which is preliminary data.</text>
</comment>
<keyword evidence="3" id="KW-1185">Reference proteome</keyword>
<evidence type="ECO:0000313" key="2">
    <source>
        <dbReference type="EMBL" id="MEQ3537696.1"/>
    </source>
</evidence>
<evidence type="ECO:0000313" key="3">
    <source>
        <dbReference type="Proteomes" id="UP001464923"/>
    </source>
</evidence>
<reference evidence="2 3" key="1">
    <citation type="submission" date="2024-03" db="EMBL/GenBank/DDBJ databases">
        <title>Draft genome sequence of Pseudonocardia tropica JCM 19149.</title>
        <authorList>
            <person name="Butdee W."/>
            <person name="Duangmal K."/>
        </authorList>
    </citation>
    <scope>NUCLEOTIDE SEQUENCE [LARGE SCALE GENOMIC DNA]</scope>
    <source>
        <strain evidence="2 3">JCM 19149</strain>
    </source>
</reference>
<name>A0ABV1JP25_9PSEU</name>
<evidence type="ECO:0000256" key="1">
    <source>
        <dbReference type="SAM" id="MobiDB-lite"/>
    </source>
</evidence>
<feature type="region of interest" description="Disordered" evidence="1">
    <location>
        <begin position="1"/>
        <end position="25"/>
    </location>
</feature>
<dbReference type="RefSeq" id="WP_345641153.1">
    <property type="nucleotide sequence ID" value="NZ_BAABLY010000005.1"/>
</dbReference>
<accession>A0ABV1JP25</accession>
<dbReference type="EMBL" id="JBEDNP010000001">
    <property type="protein sequence ID" value="MEQ3537696.1"/>
    <property type="molecule type" value="Genomic_DNA"/>
</dbReference>
<proteinExistence type="predicted"/>
<dbReference type="Proteomes" id="UP001464923">
    <property type="component" value="Unassembled WGS sequence"/>
</dbReference>